<name>A0A1I5G3I4_9FIRM</name>
<dbReference type="EMBL" id="FOWD01000017">
    <property type="protein sequence ID" value="SFO30466.1"/>
    <property type="molecule type" value="Genomic_DNA"/>
</dbReference>
<protein>
    <submittedName>
        <fullName evidence="1">WbqC-like protein family protein</fullName>
    </submittedName>
</protein>
<dbReference type="AlphaFoldDB" id="A0A1I5G3I4"/>
<proteinExistence type="predicted"/>
<dbReference type="OrthoDB" id="3611744at2"/>
<dbReference type="Pfam" id="PF08889">
    <property type="entry name" value="WbqC"/>
    <property type="match status" value="1"/>
</dbReference>
<dbReference type="RefSeq" id="WP_091686901.1">
    <property type="nucleotide sequence ID" value="NZ_BAABFM010000001.1"/>
</dbReference>
<gene>
    <name evidence="1" type="ORF">SAMN04489757_11735</name>
</gene>
<dbReference type="Proteomes" id="UP000198806">
    <property type="component" value="Unassembled WGS sequence"/>
</dbReference>
<accession>A0A1I5G3I4</accession>
<sequence>MIIAIHQPDYIPYPGYFYKIAQCDCFVFLDDAQYSNEGFSNWNRIKSPQGELRLKAPVQQTLGNLIQEVKTRDYLGWKQKQLKTLWMNYKRAKYFEPVYSDFESILLPEYENIADMNIAIIQLFCRKLGITKRFERSSSLGITTLKEERILDICTLLKGSVYLSGKGARVYQDSGHFLESGIELRYTDYHSIIYEQLWGEFLPDLSIIDYLFNHGYDWDSIKVQIRGRNHGS</sequence>
<organism evidence="1 2">
    <name type="scientific">Anaerocolumna aminovalerica</name>
    <dbReference type="NCBI Taxonomy" id="1527"/>
    <lineage>
        <taxon>Bacteria</taxon>
        <taxon>Bacillati</taxon>
        <taxon>Bacillota</taxon>
        <taxon>Clostridia</taxon>
        <taxon>Lachnospirales</taxon>
        <taxon>Lachnospiraceae</taxon>
        <taxon>Anaerocolumna</taxon>
    </lineage>
</organism>
<dbReference type="InterPro" id="IPR014985">
    <property type="entry name" value="WbqC"/>
</dbReference>
<dbReference type="STRING" id="1527.SAMN04489757_11735"/>
<reference evidence="1 2" key="1">
    <citation type="submission" date="2016-10" db="EMBL/GenBank/DDBJ databases">
        <authorList>
            <person name="de Groot N.N."/>
        </authorList>
    </citation>
    <scope>NUCLEOTIDE SEQUENCE [LARGE SCALE GENOMIC DNA]</scope>
    <source>
        <strain evidence="1 2">DSM 1283</strain>
    </source>
</reference>
<evidence type="ECO:0000313" key="1">
    <source>
        <dbReference type="EMBL" id="SFO30466.1"/>
    </source>
</evidence>
<evidence type="ECO:0000313" key="2">
    <source>
        <dbReference type="Proteomes" id="UP000198806"/>
    </source>
</evidence>
<keyword evidence="2" id="KW-1185">Reference proteome</keyword>